<protein>
    <submittedName>
        <fullName evidence="2">MuF-like minor capsid protein</fullName>
    </submittedName>
</protein>
<proteinExistence type="predicted"/>
<dbReference type="InterPro" id="IPR009319">
    <property type="entry name" value="Phage_A118_VSP1"/>
</dbReference>
<name>A0A386KLG2_9CAUD</name>
<dbReference type="EMBL" id="MH825699">
    <property type="protein sequence ID" value="AYD86196.1"/>
    <property type="molecule type" value="Genomic_DNA"/>
</dbReference>
<gene>
    <name evidence="2" type="primary">4</name>
    <name evidence="2" type="ORF">SEA_DAROLANDSTONE_4</name>
</gene>
<dbReference type="Proteomes" id="UP000282247">
    <property type="component" value="Segment"/>
</dbReference>
<dbReference type="KEGG" id="vg:55003989"/>
<evidence type="ECO:0000256" key="1">
    <source>
        <dbReference type="SAM" id="MobiDB-lite"/>
    </source>
</evidence>
<evidence type="ECO:0000313" key="3">
    <source>
        <dbReference type="Proteomes" id="UP000282247"/>
    </source>
</evidence>
<dbReference type="RefSeq" id="YP_009812915.1">
    <property type="nucleotide sequence ID" value="NC_048072.1"/>
</dbReference>
<dbReference type="GeneID" id="55003989"/>
<organism evidence="2 3">
    <name type="scientific">Streptomyces phage Darolandstone</name>
    <dbReference type="NCBI Taxonomy" id="2315716"/>
    <lineage>
        <taxon>Viruses</taxon>
        <taxon>Duplodnaviria</taxon>
        <taxon>Heunggongvirae</taxon>
        <taxon>Uroviricota</taxon>
        <taxon>Caudoviricetes</taxon>
        <taxon>Raleighvirus</taxon>
        <taxon>Raleighvirus darolandstone</taxon>
    </lineage>
</organism>
<feature type="region of interest" description="Disordered" evidence="1">
    <location>
        <begin position="354"/>
        <end position="397"/>
    </location>
</feature>
<evidence type="ECO:0000313" key="2">
    <source>
        <dbReference type="EMBL" id="AYD86196.1"/>
    </source>
</evidence>
<dbReference type="Pfam" id="PF06152">
    <property type="entry name" value="Phage_min_cap2"/>
    <property type="match status" value="1"/>
</dbReference>
<feature type="compositionally biased region" description="Pro residues" evidence="1">
    <location>
        <begin position="382"/>
        <end position="393"/>
    </location>
</feature>
<dbReference type="GO" id="GO:0005198">
    <property type="term" value="F:structural molecule activity"/>
    <property type="evidence" value="ECO:0007669"/>
    <property type="project" value="InterPro"/>
</dbReference>
<reference evidence="2 3" key="1">
    <citation type="submission" date="2018-08" db="EMBL/GenBank/DDBJ databases">
        <authorList>
            <person name="Amani N.Z."/>
            <person name="Ambroziak M.E."/>
            <person name="Biju A."/>
            <person name="Bushnell W."/>
            <person name="Calia C.N."/>
            <person name="Chen Y.J."/>
            <person name="Hill L.T."/>
            <person name="Karpinska S."/>
            <person name="Martinez K.C."/>
            <person name="Medwid J.R."/>
            <person name="Nguyen C."/>
            <person name="Oliver A."/>
            <person name="Pham J.P."/>
            <person name="Ramsey M.R."/>
            <person name="Ravi S."/>
            <person name="Sardina J.R."/>
            <person name="Senecal S.L."/>
            <person name="Sheen J."/>
            <person name="Shende N.V."/>
            <person name="Shi C.Y."/>
            <person name="Stuart L.C."/>
            <person name="Vu L."/>
            <person name="Wang L.Q."/>
            <person name="West L.J."/>
            <person name="Westgaard A.C."/>
            <person name="Liu R.B."/>
            <person name="Pierce E.C."/>
            <person name="Mohan S."/>
            <person name="Pogliano J."/>
            <person name="Delesalle V.A."/>
            <person name="Garlena R.A."/>
            <person name="Russell D.A."/>
            <person name="Pope W.H."/>
            <person name="Jacobs-Sera D."/>
            <person name="Hatfull G.F."/>
        </authorList>
    </citation>
    <scope>NUCLEOTIDE SEQUENCE [LARGE SCALE GENOMIC DNA]</scope>
</reference>
<keyword evidence="3" id="KW-1185">Reference proteome</keyword>
<feature type="region of interest" description="Disordered" evidence="1">
    <location>
        <begin position="726"/>
        <end position="748"/>
    </location>
</feature>
<sequence length="748" mass="81909">MPIHPGMVEPLAERTRDLYAGAEERLLGIVARQLAAGLDAPGWAERKLAAIQQLRRASQGVVDELGKAVTLEVFDAVAEAYNEGHRAAVAEIGALSDNARALVDDVTPNAQSVDRLAQETVDLVTSTHRSILRAVVDRFRAIVAEVTATPLLGTGTRRQATQDAMRRFADEGIRSFVDRAGRRWQLTSYAEMAVRTSVARAATEAHTRTLSDAGIDLVYVSDAPRECPLCRPWEGRVLAIDGPTGERTVEVEHAIEDGRMIPVRVAGTLDEARLAGFQHPNCRHSVSAYTPGLTTIEQAESDPDGYEQGQRQRAIERNIRKHKKREAAAVTPEAQRAARLKVRQWQGAMRDHLAAHPGLRRNPKREQPGASNLPPEQRPRRPGAPKPPGPPTPEQVDAARVWSGDDQAVREMSDDQLAAAMRSNLLDDRARARIEAEADRRDLDDLLGRIAPGGTLADDLTGFGDQELARAFPHLDDGDALRVMAEMDRRDLAGRLPGVSPDLVGLSDHDLAARARGADPDTLALIAAEAARRDLLGRLFPGGQLLGDLSDVSDDELAWCMSYATSEELLRIAAEMDRRDAVDMPQPANTGDAVEDLLADRNALADALDPAPNPDGWGALADDAVWAAAVGDDQAATGGDDHDDEPRITRRQAREMYDEYVYMQFLKAEHDCNGYLLNKRGREAGWSPQSLFSGPARVAYANASDELKEWWADNGRMTQAEFVEQATGKPQRWAAAARFNESKEQQRR</sequence>
<accession>A0A386KLG2</accession>